<dbReference type="AlphaFoldDB" id="K1T518"/>
<name>K1T518_9ZZZZ</name>
<protein>
    <submittedName>
        <fullName evidence="1">Uncharacterized protein</fullName>
    </submittedName>
</protein>
<reference evidence="1" key="1">
    <citation type="journal article" date="2013" name="Environ. Microbiol.">
        <title>Microbiota from the distal guts of lean and obese adolescents exhibit partial functional redundancy besides clear differences in community structure.</title>
        <authorList>
            <person name="Ferrer M."/>
            <person name="Ruiz A."/>
            <person name="Lanza F."/>
            <person name="Haange S.B."/>
            <person name="Oberbach A."/>
            <person name="Till H."/>
            <person name="Bargiela R."/>
            <person name="Campoy C."/>
            <person name="Segura M.T."/>
            <person name="Richter M."/>
            <person name="von Bergen M."/>
            <person name="Seifert J."/>
            <person name="Suarez A."/>
        </authorList>
    </citation>
    <scope>NUCLEOTIDE SEQUENCE</scope>
</reference>
<sequence>MQVYKNRKPQDNKQFYEYSFDGGLVLNVPA</sequence>
<comment type="caution">
    <text evidence="1">The sequence shown here is derived from an EMBL/GenBank/DDBJ whole genome shotgun (WGS) entry which is preliminary data.</text>
</comment>
<accession>K1T518</accession>
<dbReference type="EMBL" id="AJWZ01004657">
    <property type="protein sequence ID" value="EKC64823.1"/>
    <property type="molecule type" value="Genomic_DNA"/>
</dbReference>
<evidence type="ECO:0000313" key="1">
    <source>
        <dbReference type="EMBL" id="EKC64823.1"/>
    </source>
</evidence>
<feature type="non-terminal residue" evidence="1">
    <location>
        <position position="30"/>
    </location>
</feature>
<organism evidence="1">
    <name type="scientific">human gut metagenome</name>
    <dbReference type="NCBI Taxonomy" id="408170"/>
    <lineage>
        <taxon>unclassified sequences</taxon>
        <taxon>metagenomes</taxon>
        <taxon>organismal metagenomes</taxon>
    </lineage>
</organism>
<proteinExistence type="predicted"/>
<gene>
    <name evidence="1" type="ORF">OBE_06744</name>
</gene>